<dbReference type="Gramene" id="Pp3c8_2540V3.2">
    <property type="protein sequence ID" value="Pp3c8_2540V3.2"/>
    <property type="gene ID" value="Pp3c8_2540"/>
</dbReference>
<dbReference type="PANTHER" id="PTHR48006">
    <property type="entry name" value="LEUCINE-RICH REPEAT-CONTAINING PROTEIN DDB_G0281931-RELATED"/>
    <property type="match status" value="1"/>
</dbReference>
<dbReference type="Gramene" id="Pp3c8_2540V3.1">
    <property type="protein sequence ID" value="Pp3c8_2540V3.1"/>
    <property type="gene ID" value="Pp3c8_2540"/>
</dbReference>
<dbReference type="Gene3D" id="3.30.200.20">
    <property type="entry name" value="Phosphorylase Kinase, domain 1"/>
    <property type="match status" value="1"/>
</dbReference>
<dbReference type="CDD" id="cd14066">
    <property type="entry name" value="STKc_IRAK"/>
    <property type="match status" value="1"/>
</dbReference>
<evidence type="ECO:0000256" key="11">
    <source>
        <dbReference type="ARBA" id="ARBA00023170"/>
    </source>
</evidence>
<dbReference type="EnsemblPlants" id="Pp3c8_2540V3.2">
    <property type="protein sequence ID" value="Pp3c8_2540V3.2"/>
    <property type="gene ID" value="Pp3c8_2540"/>
</dbReference>
<dbReference type="SUPFAM" id="SSF56112">
    <property type="entry name" value="Protein kinase-like (PK-like)"/>
    <property type="match status" value="1"/>
</dbReference>
<dbReference type="KEGG" id="ppp:112285718"/>
<dbReference type="GeneID" id="112285718"/>
<evidence type="ECO:0000256" key="12">
    <source>
        <dbReference type="ARBA" id="ARBA00023180"/>
    </source>
</evidence>
<dbReference type="Proteomes" id="UP000006727">
    <property type="component" value="Chromosome 8"/>
</dbReference>
<reference evidence="15 17" key="1">
    <citation type="journal article" date="2008" name="Science">
        <title>The Physcomitrella genome reveals evolutionary insights into the conquest of land by plants.</title>
        <authorList>
            <person name="Rensing S."/>
            <person name="Lang D."/>
            <person name="Zimmer A."/>
            <person name="Terry A."/>
            <person name="Salamov A."/>
            <person name="Shapiro H."/>
            <person name="Nishiyama T."/>
            <person name="Perroud P.-F."/>
            <person name="Lindquist E."/>
            <person name="Kamisugi Y."/>
            <person name="Tanahashi T."/>
            <person name="Sakakibara K."/>
            <person name="Fujita T."/>
            <person name="Oishi K."/>
            <person name="Shin-I T."/>
            <person name="Kuroki Y."/>
            <person name="Toyoda A."/>
            <person name="Suzuki Y."/>
            <person name="Hashimoto A."/>
            <person name="Yamaguchi K."/>
            <person name="Sugano A."/>
            <person name="Kohara Y."/>
            <person name="Fujiyama A."/>
            <person name="Anterola A."/>
            <person name="Aoki S."/>
            <person name="Ashton N."/>
            <person name="Barbazuk W.B."/>
            <person name="Barker E."/>
            <person name="Bennetzen J."/>
            <person name="Bezanilla M."/>
            <person name="Blankenship R."/>
            <person name="Cho S.H."/>
            <person name="Dutcher S."/>
            <person name="Estelle M."/>
            <person name="Fawcett J.A."/>
            <person name="Gundlach H."/>
            <person name="Hanada K."/>
            <person name="Heyl A."/>
            <person name="Hicks K.A."/>
            <person name="Hugh J."/>
            <person name="Lohr M."/>
            <person name="Mayer K."/>
            <person name="Melkozernov A."/>
            <person name="Murata T."/>
            <person name="Nelson D."/>
            <person name="Pils B."/>
            <person name="Prigge M."/>
            <person name="Reiss B."/>
            <person name="Renner T."/>
            <person name="Rombauts S."/>
            <person name="Rushton P."/>
            <person name="Sanderfoot A."/>
            <person name="Schween G."/>
            <person name="Shiu S.-H."/>
            <person name="Stueber K."/>
            <person name="Theodoulou F.L."/>
            <person name="Tu H."/>
            <person name="Van de Peer Y."/>
            <person name="Verrier P.J."/>
            <person name="Waters E."/>
            <person name="Wood A."/>
            <person name="Yang L."/>
            <person name="Cove D."/>
            <person name="Cuming A."/>
            <person name="Hasebe M."/>
            <person name="Lucas S."/>
            <person name="Mishler D.B."/>
            <person name="Reski R."/>
            <person name="Grigoriev I."/>
            <person name="Quatrano R.S."/>
            <person name="Boore J.L."/>
        </authorList>
    </citation>
    <scope>NUCLEOTIDE SEQUENCE [LARGE SCALE GENOMIC DNA]</scope>
    <source>
        <strain evidence="16 17">cv. Gransden 2004</strain>
    </source>
</reference>
<accession>A0A2K1K5W1</accession>
<keyword evidence="12" id="KW-0325">Glycoprotein</keyword>
<dbReference type="Gene3D" id="1.10.510.10">
    <property type="entry name" value="Transferase(Phosphotransferase) domain 1"/>
    <property type="match status" value="1"/>
</dbReference>
<dbReference type="Pfam" id="PF00560">
    <property type="entry name" value="LRR_1"/>
    <property type="match status" value="5"/>
</dbReference>
<dbReference type="FunCoup" id="A0A2K1K5W1">
    <property type="interactions" value="1439"/>
</dbReference>
<keyword evidence="7" id="KW-0547">Nucleotide-binding</keyword>
<evidence type="ECO:0000256" key="8">
    <source>
        <dbReference type="ARBA" id="ARBA00022840"/>
    </source>
</evidence>
<reference evidence="15 17" key="2">
    <citation type="journal article" date="2018" name="Plant J.">
        <title>The Physcomitrella patens chromosome-scale assembly reveals moss genome structure and evolution.</title>
        <authorList>
            <person name="Lang D."/>
            <person name="Ullrich K.K."/>
            <person name="Murat F."/>
            <person name="Fuchs J."/>
            <person name="Jenkins J."/>
            <person name="Haas F.B."/>
            <person name="Piednoel M."/>
            <person name="Gundlach H."/>
            <person name="Van Bel M."/>
            <person name="Meyberg R."/>
            <person name="Vives C."/>
            <person name="Morata J."/>
            <person name="Symeonidi A."/>
            <person name="Hiss M."/>
            <person name="Muchero W."/>
            <person name="Kamisugi Y."/>
            <person name="Saleh O."/>
            <person name="Blanc G."/>
            <person name="Decker E.L."/>
            <person name="van Gessel N."/>
            <person name="Grimwood J."/>
            <person name="Hayes R.D."/>
            <person name="Graham S.W."/>
            <person name="Gunter L.E."/>
            <person name="McDaniel S.F."/>
            <person name="Hoernstein S.N.W."/>
            <person name="Larsson A."/>
            <person name="Li F.W."/>
            <person name="Perroud P.F."/>
            <person name="Phillips J."/>
            <person name="Ranjan P."/>
            <person name="Rokshar D.S."/>
            <person name="Rothfels C.J."/>
            <person name="Schneider L."/>
            <person name="Shu S."/>
            <person name="Stevenson D.W."/>
            <person name="Thummler F."/>
            <person name="Tillich M."/>
            <person name="Villarreal Aguilar J.C."/>
            <person name="Widiez T."/>
            <person name="Wong G.K."/>
            <person name="Wymore A."/>
            <person name="Zhang Y."/>
            <person name="Zimmer A.D."/>
            <person name="Quatrano R.S."/>
            <person name="Mayer K.F.X."/>
            <person name="Goodstein D."/>
            <person name="Casacuberta J.M."/>
            <person name="Vandepoele K."/>
            <person name="Reski R."/>
            <person name="Cuming A.C."/>
            <person name="Tuskan G.A."/>
            <person name="Maumus F."/>
            <person name="Salse J."/>
            <person name="Schmutz J."/>
            <person name="Rensing S.A."/>
        </authorList>
    </citation>
    <scope>NUCLEOTIDE SEQUENCE [LARGE SCALE GENOMIC DNA]</scope>
    <source>
        <strain evidence="16 17">cv. Gransden 2004</strain>
    </source>
</reference>
<name>A0A2K1K5W1_PHYPA</name>
<dbReference type="InterPro" id="IPR011009">
    <property type="entry name" value="Kinase-like_dom_sf"/>
</dbReference>
<dbReference type="InterPro" id="IPR001245">
    <property type="entry name" value="Ser-Thr/Tyr_kinase_cat_dom"/>
</dbReference>
<dbReference type="InterPro" id="IPR032675">
    <property type="entry name" value="LRR_dom_sf"/>
</dbReference>
<feature type="domain" description="Protein kinase" evidence="14">
    <location>
        <begin position="680"/>
        <end position="980"/>
    </location>
</feature>
<keyword evidence="4 13" id="KW-0812">Transmembrane</keyword>
<evidence type="ECO:0000256" key="13">
    <source>
        <dbReference type="SAM" id="Phobius"/>
    </source>
</evidence>
<dbReference type="OrthoDB" id="1394818at2759"/>
<evidence type="ECO:0000256" key="2">
    <source>
        <dbReference type="ARBA" id="ARBA00022614"/>
    </source>
</evidence>
<reference evidence="16" key="3">
    <citation type="submission" date="2020-12" db="UniProtKB">
        <authorList>
            <consortium name="EnsemblPlants"/>
        </authorList>
    </citation>
    <scope>IDENTIFICATION</scope>
</reference>
<dbReference type="STRING" id="3218.A0A2K1K5W1"/>
<keyword evidence="8" id="KW-0067">ATP-binding</keyword>
<keyword evidence="5" id="KW-0732">Signal</keyword>
<dbReference type="FunFam" id="3.30.200.20:FF:000466">
    <property type="entry name" value="Putative LRR receptor-like serine/threonine-protein kinase"/>
    <property type="match status" value="1"/>
</dbReference>
<evidence type="ECO:0000256" key="1">
    <source>
        <dbReference type="ARBA" id="ARBA00004479"/>
    </source>
</evidence>
<evidence type="ECO:0000313" key="16">
    <source>
        <dbReference type="EnsemblPlants" id="Pp3c8_2540V3.1"/>
    </source>
</evidence>
<evidence type="ECO:0000256" key="4">
    <source>
        <dbReference type="ARBA" id="ARBA00022692"/>
    </source>
</evidence>
<dbReference type="EMBL" id="ABEU02000008">
    <property type="protein sequence ID" value="PNR49166.1"/>
    <property type="molecule type" value="Genomic_DNA"/>
</dbReference>
<evidence type="ECO:0000256" key="5">
    <source>
        <dbReference type="ARBA" id="ARBA00022729"/>
    </source>
</evidence>
<keyword evidence="9 13" id="KW-1133">Transmembrane helix</keyword>
<evidence type="ECO:0000256" key="10">
    <source>
        <dbReference type="ARBA" id="ARBA00023136"/>
    </source>
</evidence>
<proteinExistence type="predicted"/>
<organism evidence="15">
    <name type="scientific">Physcomitrium patens</name>
    <name type="common">Spreading-leaved earth moss</name>
    <name type="synonym">Physcomitrella patens</name>
    <dbReference type="NCBI Taxonomy" id="3218"/>
    <lineage>
        <taxon>Eukaryota</taxon>
        <taxon>Viridiplantae</taxon>
        <taxon>Streptophyta</taxon>
        <taxon>Embryophyta</taxon>
        <taxon>Bryophyta</taxon>
        <taxon>Bryophytina</taxon>
        <taxon>Bryopsida</taxon>
        <taxon>Funariidae</taxon>
        <taxon>Funariales</taxon>
        <taxon>Funariaceae</taxon>
        <taxon>Physcomitrium</taxon>
    </lineage>
</organism>
<evidence type="ECO:0000256" key="3">
    <source>
        <dbReference type="ARBA" id="ARBA00022679"/>
    </source>
</evidence>
<evidence type="ECO:0000259" key="14">
    <source>
        <dbReference type="PROSITE" id="PS50011"/>
    </source>
</evidence>
<keyword evidence="11" id="KW-0675">Receptor</keyword>
<dbReference type="InterPro" id="IPR001611">
    <property type="entry name" value="Leu-rich_rpt"/>
</dbReference>
<protein>
    <recommendedName>
        <fullName evidence="14">Protein kinase domain-containing protein</fullName>
    </recommendedName>
</protein>
<comment type="subcellular location">
    <subcellularLocation>
        <location evidence="1">Membrane</location>
        <topology evidence="1">Single-pass type I membrane protein</topology>
    </subcellularLocation>
</comment>
<dbReference type="GO" id="GO:0004672">
    <property type="term" value="F:protein kinase activity"/>
    <property type="evidence" value="ECO:0000318"/>
    <property type="project" value="GO_Central"/>
</dbReference>
<dbReference type="SMART" id="SM00369">
    <property type="entry name" value="LRR_TYP"/>
    <property type="match status" value="9"/>
</dbReference>
<dbReference type="PRINTS" id="PR00019">
    <property type="entry name" value="LEURICHRPT"/>
</dbReference>
<dbReference type="PROSITE" id="PS50011">
    <property type="entry name" value="PROTEIN_KINASE_DOM"/>
    <property type="match status" value="1"/>
</dbReference>
<dbReference type="GO" id="GO:0016020">
    <property type="term" value="C:membrane"/>
    <property type="evidence" value="ECO:0007669"/>
    <property type="project" value="UniProtKB-SubCell"/>
</dbReference>
<dbReference type="EnsemblPlants" id="Pp3c8_2540V3.1">
    <property type="protein sequence ID" value="Pp3c8_2540V3.1"/>
    <property type="gene ID" value="Pp3c8_2540"/>
</dbReference>
<dbReference type="InterPro" id="IPR051824">
    <property type="entry name" value="LRR_Rcpt-Like_S/T_Kinase"/>
</dbReference>
<dbReference type="AlphaFoldDB" id="A0A2K1K5W1"/>
<feature type="transmembrane region" description="Helical" evidence="13">
    <location>
        <begin position="592"/>
        <end position="615"/>
    </location>
</feature>
<dbReference type="FunFam" id="1.10.510.10:FF:000388">
    <property type="entry name" value="Leucine-rich repeat receptor-like tyrosine-protein kinase PXC3"/>
    <property type="match status" value="1"/>
</dbReference>
<dbReference type="GO" id="GO:0005524">
    <property type="term" value="F:ATP binding"/>
    <property type="evidence" value="ECO:0007669"/>
    <property type="project" value="UniProtKB-KW"/>
</dbReference>
<dbReference type="InterPro" id="IPR000719">
    <property type="entry name" value="Prot_kinase_dom"/>
</dbReference>
<dbReference type="FunFam" id="3.80.10.10:FF:000095">
    <property type="entry name" value="LRR receptor-like serine/threonine-protein kinase GSO1"/>
    <property type="match status" value="1"/>
</dbReference>
<dbReference type="Gene3D" id="3.80.10.10">
    <property type="entry name" value="Ribonuclease Inhibitor"/>
    <property type="match status" value="3"/>
</dbReference>
<dbReference type="PANTHER" id="PTHR48006:SF20">
    <property type="entry name" value="OS08G0276400 PROTEIN"/>
    <property type="match status" value="1"/>
</dbReference>
<keyword evidence="6" id="KW-0677">Repeat</keyword>
<dbReference type="FunFam" id="3.80.10.10:FF:000041">
    <property type="entry name" value="LRR receptor-like serine/threonine-protein kinase ERECTA"/>
    <property type="match status" value="2"/>
</dbReference>
<evidence type="ECO:0000313" key="15">
    <source>
        <dbReference type="EMBL" id="PNR49166.1"/>
    </source>
</evidence>
<evidence type="ECO:0000313" key="17">
    <source>
        <dbReference type="Proteomes" id="UP000006727"/>
    </source>
</evidence>
<dbReference type="PaxDb" id="3218-PP1S35_137V6.1"/>
<dbReference type="Pfam" id="PF07714">
    <property type="entry name" value="PK_Tyr_Ser-Thr"/>
    <property type="match status" value="1"/>
</dbReference>
<sequence length="985" mass="106550">MMPSRVAVKGRYSSRGDTHLVMAGPNATVVTLLLLTTIVFPGVAAQTPDETHLFNFLKNVLPDFKLYFNTSVPTCDWQGVVTCIGLGPRAQIRTLTLSGRGLNGTILPDTLGALSSLQFLDLSNNLLSGEIPLDIYNLSSLSFIRLAQNRLTGGLSPMVSKLVQLATLDISQNLLSGPLPSKLGDLQFLEVLDLHSNNFSENIPVLRQRNPVLQNLDLSSNQLTGEVPWAFDSLTTLKLLNLSRNSLTGALTWQFERLEGLQTLDISRNALEGQIPGFGNLKKLLKVSLSSNRFNGSVPSSLIGLSDLQDLSVADNRLGGSLPQLAWADSMISSLDCSNNFLNGSVPAELFASPNLVVVRLSGNNFTGALPENVSSKIRELDLHSNNFVGTIPKSIVTLPALEKLELSSNQLGGPLPRDFNGLSSINYLGLARNSFEEGLLPDVTGMTKISYLNLSSCSLGGPIPDSFAALKSLVSLDLSHNHLNGSIPVSLSAAASLESLDLSFNNLTDVIPAELASLASLRHVNFSYNNLSGEVPNSKQWAAFGSASFQGNPHLCGLVLEKPCSSYSPPTPGTSGPHHGRHRRRLLKVGAIIGIVLGSIVLCCGFLTILLLFIKKKPKKLTDREVSKYLSSKLPVTFEADPSTWAGQVPQAGSIPVIMFEKPLLNLTFADLLKATSLFHKDNQISDGGYGPAFKGTLPGGFQIVVKVLYEGGPVNEYEKAAQLESLGRIRHPNLVTLVGYCLVGDERVLVYEFMENGDLSSCLHELPSGQQNPEDWSKDTWENPDFETRNDVLSWQVRHRIALGVARALAFLHHGCCPHLVHRAVTSSNILLDSIYEPHLADSGLGTLTVTGGPDSEAPAYCGSPGYSPPEYGQLWKATTRGDVYSFGVLVLELVTGKKPTSPYYHESYGGNLVGWVRALIREKRGYKCLDPRLASSKVESEMLEALRIGYLCTAEHPSKRPTMQQVVGLLKDIQPEFSGAAA</sequence>
<dbReference type="Pfam" id="PF13855">
    <property type="entry name" value="LRR_8"/>
    <property type="match status" value="2"/>
</dbReference>
<dbReference type="PROSITE" id="PS51450">
    <property type="entry name" value="LRR"/>
    <property type="match status" value="1"/>
</dbReference>
<dbReference type="RefSeq" id="XP_024382535.1">
    <property type="nucleotide sequence ID" value="XM_024526767.2"/>
</dbReference>
<keyword evidence="3" id="KW-0808">Transferase</keyword>
<keyword evidence="10 13" id="KW-0472">Membrane</keyword>
<gene>
    <name evidence="16" type="primary">LOC112285718</name>
    <name evidence="15" type="ORF">PHYPA_011062</name>
</gene>
<dbReference type="InterPro" id="IPR003591">
    <property type="entry name" value="Leu-rich_rpt_typical-subtyp"/>
</dbReference>
<keyword evidence="2" id="KW-0433">Leucine-rich repeat</keyword>
<evidence type="ECO:0000256" key="9">
    <source>
        <dbReference type="ARBA" id="ARBA00022989"/>
    </source>
</evidence>
<evidence type="ECO:0000256" key="6">
    <source>
        <dbReference type="ARBA" id="ARBA00022737"/>
    </source>
</evidence>
<dbReference type="GO" id="GO:0045088">
    <property type="term" value="P:regulation of innate immune response"/>
    <property type="evidence" value="ECO:0000318"/>
    <property type="project" value="GO_Central"/>
</dbReference>
<keyword evidence="17" id="KW-1185">Reference proteome</keyword>
<dbReference type="SMART" id="SM00365">
    <property type="entry name" value="LRR_SD22"/>
    <property type="match status" value="6"/>
</dbReference>
<dbReference type="SUPFAM" id="SSF52058">
    <property type="entry name" value="L domain-like"/>
    <property type="match status" value="2"/>
</dbReference>
<evidence type="ECO:0000256" key="7">
    <source>
        <dbReference type="ARBA" id="ARBA00022741"/>
    </source>
</evidence>